<dbReference type="GeneID" id="66681088"/>
<dbReference type="AlphaFoldDB" id="A0A1A5IUD2"/>
<dbReference type="RefSeq" id="WP_032932367.1">
    <property type="nucleotide sequence ID" value="NZ_LZTH01000034.1"/>
</dbReference>
<protein>
    <recommendedName>
        <fullName evidence="3">Antibiotic biosynthesis monooxygenase</fullName>
    </recommendedName>
</protein>
<gene>
    <name evidence="1" type="ORF">BAE39_04505</name>
</gene>
<dbReference type="EMBL" id="LZTJ01000001">
    <property type="protein sequence ID" value="OBP82808.1"/>
    <property type="molecule type" value="Genomic_DNA"/>
</dbReference>
<organism evidence="1 2">
    <name type="scientific">Rhizobium loti</name>
    <name type="common">Mesorhizobium loti</name>
    <dbReference type="NCBI Taxonomy" id="381"/>
    <lineage>
        <taxon>Bacteria</taxon>
        <taxon>Pseudomonadati</taxon>
        <taxon>Pseudomonadota</taxon>
        <taxon>Alphaproteobacteria</taxon>
        <taxon>Hyphomicrobiales</taxon>
        <taxon>Phyllobacteriaceae</taxon>
        <taxon>Mesorhizobium</taxon>
    </lineage>
</organism>
<reference evidence="2" key="1">
    <citation type="submission" date="2016-06" db="EMBL/GenBank/DDBJ databases">
        <title>NZP2037 Pacbio-Illumina hybrid assembly.</title>
        <authorList>
            <person name="Ramsay J.P."/>
        </authorList>
    </citation>
    <scope>NUCLEOTIDE SEQUENCE [LARGE SCALE GENOMIC DNA]</scope>
    <source>
        <strain evidence="2">R7ANS::ICEMlSym2042</strain>
    </source>
</reference>
<sequence>MPDSVLRVSILRCDATKFALLREMMLEAEADLRPGIEAMPGLLTFYAGADEATSSLINTSVWDTLEHARQLDTFQPMLDAGKRFVAEGARFERPIMHYTSLWRFGPHA</sequence>
<dbReference type="OrthoDB" id="9153483at2"/>
<evidence type="ECO:0000313" key="2">
    <source>
        <dbReference type="Proteomes" id="UP000093748"/>
    </source>
</evidence>
<evidence type="ECO:0000313" key="1">
    <source>
        <dbReference type="EMBL" id="OBP82808.1"/>
    </source>
</evidence>
<name>A0A1A5IUD2_RHILI</name>
<accession>A0A1A5IUD2</accession>
<proteinExistence type="predicted"/>
<comment type="caution">
    <text evidence="1">The sequence shown here is derived from an EMBL/GenBank/DDBJ whole genome shotgun (WGS) entry which is preliminary data.</text>
</comment>
<dbReference type="Proteomes" id="UP000093748">
    <property type="component" value="Unassembled WGS sequence"/>
</dbReference>
<evidence type="ECO:0008006" key="3">
    <source>
        <dbReference type="Google" id="ProtNLM"/>
    </source>
</evidence>